<dbReference type="PANTHER" id="PTHR32295">
    <property type="entry name" value="IQ-DOMAIN 5-RELATED"/>
    <property type="match status" value="1"/>
</dbReference>
<keyword evidence="1" id="KW-0112">Calmodulin-binding</keyword>
<evidence type="ECO:0000313" key="3">
    <source>
        <dbReference type="EMBL" id="KAK9053301.1"/>
    </source>
</evidence>
<accession>A0AAP0CCA9</accession>
<proteinExistence type="inferred from homology"/>
<dbReference type="AlphaFoldDB" id="A0AAP0CCA9"/>
<comment type="similarity">
    <text evidence="2">Belongs to the IQD family.</text>
</comment>
<sequence>MVSRLQPCDALVLMLSILSLDGGDDRVGSRALAAVMTILVHVLPLGCSWKLELCISTAHRACSEYGQGWQLDTFNGTWVVTNLIAKARQALRALKGLVRLQALVRGHAMRKQAAITLRCKQALIRVQARVRAKWVRIALEADSNIPKASSRFLFTAVEVRDGAACVCRGCIGVIGVMESAVVTCVCGGCIGVTGVTDSTVGAIASGGTGVMFSTVKVATFCYDLSSKRR</sequence>
<organism evidence="3 4">
    <name type="scientific">Deinandra increscens subsp. villosa</name>
    <dbReference type="NCBI Taxonomy" id="3103831"/>
    <lineage>
        <taxon>Eukaryota</taxon>
        <taxon>Viridiplantae</taxon>
        <taxon>Streptophyta</taxon>
        <taxon>Embryophyta</taxon>
        <taxon>Tracheophyta</taxon>
        <taxon>Spermatophyta</taxon>
        <taxon>Magnoliopsida</taxon>
        <taxon>eudicotyledons</taxon>
        <taxon>Gunneridae</taxon>
        <taxon>Pentapetalae</taxon>
        <taxon>asterids</taxon>
        <taxon>campanulids</taxon>
        <taxon>Asterales</taxon>
        <taxon>Asteraceae</taxon>
        <taxon>Asteroideae</taxon>
        <taxon>Heliantheae alliance</taxon>
        <taxon>Madieae</taxon>
        <taxon>Madiinae</taxon>
        <taxon>Deinandra</taxon>
    </lineage>
</organism>
<evidence type="ECO:0000313" key="4">
    <source>
        <dbReference type="Proteomes" id="UP001408789"/>
    </source>
</evidence>
<evidence type="ECO:0000256" key="2">
    <source>
        <dbReference type="ARBA" id="ARBA00024341"/>
    </source>
</evidence>
<dbReference type="EMBL" id="JBCNJP010000027">
    <property type="protein sequence ID" value="KAK9053301.1"/>
    <property type="molecule type" value="Genomic_DNA"/>
</dbReference>
<protein>
    <submittedName>
        <fullName evidence="3">Uncharacterized protein</fullName>
    </submittedName>
</protein>
<gene>
    <name evidence="3" type="ORF">SSX86_029934</name>
</gene>
<reference evidence="3 4" key="1">
    <citation type="submission" date="2024-04" db="EMBL/GenBank/DDBJ databases">
        <title>The reference genome of an endangered Asteraceae, Deinandra increscens subsp. villosa, native to the Central Coast of California.</title>
        <authorList>
            <person name="Guilliams M."/>
            <person name="Hasenstab-Lehman K."/>
            <person name="Meyer R."/>
            <person name="Mcevoy S."/>
        </authorList>
    </citation>
    <scope>NUCLEOTIDE SEQUENCE [LARGE SCALE GENOMIC DNA]</scope>
    <source>
        <tissue evidence="3">Leaf</tissue>
    </source>
</reference>
<dbReference type="PANTHER" id="PTHR32295:SF123">
    <property type="entry name" value="PROTEIN IQ-DOMAIN 5"/>
    <property type="match status" value="1"/>
</dbReference>
<evidence type="ECO:0000256" key="1">
    <source>
        <dbReference type="ARBA" id="ARBA00022860"/>
    </source>
</evidence>
<name>A0AAP0CCA9_9ASTR</name>
<dbReference type="GO" id="GO:0005516">
    <property type="term" value="F:calmodulin binding"/>
    <property type="evidence" value="ECO:0007669"/>
    <property type="project" value="UniProtKB-KW"/>
</dbReference>
<dbReference type="PROSITE" id="PS50096">
    <property type="entry name" value="IQ"/>
    <property type="match status" value="1"/>
</dbReference>
<comment type="caution">
    <text evidence="3">The sequence shown here is derived from an EMBL/GenBank/DDBJ whole genome shotgun (WGS) entry which is preliminary data.</text>
</comment>
<keyword evidence="4" id="KW-1185">Reference proteome</keyword>
<dbReference type="Proteomes" id="UP001408789">
    <property type="component" value="Unassembled WGS sequence"/>
</dbReference>